<sequence length="35" mass="3526">MSATKKNSSAEGVVEFISFLIVLAIVIGGIVAACS</sequence>
<protein>
    <submittedName>
        <fullName evidence="1">Uncharacterized protein</fullName>
    </submittedName>
</protein>
<evidence type="ECO:0000313" key="1">
    <source>
        <dbReference type="EMBL" id="QIP37347.1"/>
    </source>
</evidence>
<evidence type="ECO:0000313" key="2">
    <source>
        <dbReference type="Proteomes" id="UP000502345"/>
    </source>
</evidence>
<accession>A0A1F2Q9E2</accession>
<gene>
    <name evidence="1" type="ORF">G9444_0103</name>
</gene>
<reference evidence="1 2" key="1">
    <citation type="submission" date="2020-03" db="EMBL/GenBank/DDBJ databases">
        <title>Screen low temperature-resistant strains for efficient degradation of petroleum hydrocarbons under the low temperature.</title>
        <authorList>
            <person name="Wang Y."/>
            <person name="Chen J."/>
        </authorList>
    </citation>
    <scope>NUCLEOTIDE SEQUENCE [LARGE SCALE GENOMIC DNA]</scope>
    <source>
        <strain evidence="1 2">KB1</strain>
    </source>
</reference>
<dbReference type="AlphaFoldDB" id="A0A1F2Q9E2"/>
<proteinExistence type="predicted"/>
<dbReference type="EMBL" id="CP050124">
    <property type="protein sequence ID" value="QIP37347.1"/>
    <property type="molecule type" value="Genomic_DNA"/>
</dbReference>
<name>A0A1F2Q9E2_RHOER</name>
<organism evidence="1 2">
    <name type="scientific">Rhodococcus erythropolis</name>
    <name type="common">Arthrobacter picolinophilus</name>
    <dbReference type="NCBI Taxonomy" id="1833"/>
    <lineage>
        <taxon>Bacteria</taxon>
        <taxon>Bacillati</taxon>
        <taxon>Actinomycetota</taxon>
        <taxon>Actinomycetes</taxon>
        <taxon>Mycobacteriales</taxon>
        <taxon>Nocardiaceae</taxon>
        <taxon>Rhodococcus</taxon>
        <taxon>Rhodococcus erythropolis group</taxon>
    </lineage>
</organism>
<dbReference type="PROSITE" id="PS51257">
    <property type="entry name" value="PROKAR_LIPOPROTEIN"/>
    <property type="match status" value="1"/>
</dbReference>
<dbReference type="Proteomes" id="UP000502345">
    <property type="component" value="Chromosome"/>
</dbReference>